<organism evidence="1">
    <name type="scientific">Siphoviridae sp. ct96x5</name>
    <dbReference type="NCBI Taxonomy" id="2825367"/>
    <lineage>
        <taxon>Viruses</taxon>
        <taxon>Duplodnaviria</taxon>
        <taxon>Heunggongvirae</taxon>
        <taxon>Uroviricota</taxon>
        <taxon>Caudoviricetes</taxon>
    </lineage>
</organism>
<accession>A0A8S5PQW6</accession>
<proteinExistence type="predicted"/>
<evidence type="ECO:0000313" key="1">
    <source>
        <dbReference type="EMBL" id="DAE09543.1"/>
    </source>
</evidence>
<name>A0A8S5PQW6_9CAUD</name>
<protein>
    <submittedName>
        <fullName evidence="1">Uncharacterized protein</fullName>
    </submittedName>
</protein>
<sequence length="132" mass="15053">MGNDDIEENDEAMYKYIFPYFYIPYTIEGSHSYICVKVIMTGRQSENDLFGNYSVIIWVIVNQSLMQMDGVGGATRLDHLADMVETIFAGSEAFGTKRLQIIGNTEDDLDTRHRARKLTFTTTNISDMLECD</sequence>
<reference evidence="1" key="1">
    <citation type="journal article" date="2021" name="Proc. Natl. Acad. Sci. U.S.A.">
        <title>A Catalog of Tens of Thousands of Viruses from Human Metagenomes Reveals Hidden Associations with Chronic Diseases.</title>
        <authorList>
            <person name="Tisza M.J."/>
            <person name="Buck C.B."/>
        </authorList>
    </citation>
    <scope>NUCLEOTIDE SEQUENCE</scope>
    <source>
        <strain evidence="1">Ct96x5</strain>
    </source>
</reference>
<dbReference type="EMBL" id="BK015488">
    <property type="protein sequence ID" value="DAE09543.1"/>
    <property type="molecule type" value="Genomic_DNA"/>
</dbReference>